<dbReference type="Pfam" id="PF00733">
    <property type="entry name" value="Asn_synthase"/>
    <property type="match status" value="1"/>
</dbReference>
<comment type="caution">
    <text evidence="5">The sequence shown here is derived from an EMBL/GenBank/DDBJ whole genome shotgun (WGS) entry which is preliminary data.</text>
</comment>
<proteinExistence type="predicted"/>
<evidence type="ECO:0000313" key="6">
    <source>
        <dbReference type="Proteomes" id="UP001174694"/>
    </source>
</evidence>
<reference evidence="5" key="1">
    <citation type="submission" date="2022-07" db="EMBL/GenBank/DDBJ databases">
        <title>Fungi with potential for degradation of polypropylene.</title>
        <authorList>
            <person name="Gostincar C."/>
        </authorList>
    </citation>
    <scope>NUCLEOTIDE SEQUENCE</scope>
    <source>
        <strain evidence="5">EXF-13308</strain>
    </source>
</reference>
<dbReference type="Gene3D" id="3.40.50.620">
    <property type="entry name" value="HUPs"/>
    <property type="match status" value="1"/>
</dbReference>
<protein>
    <submittedName>
        <fullName evidence="5">Asparagine synthetase domain-containing protein</fullName>
    </submittedName>
</protein>
<name>A0AA38VLD7_9PEZI</name>
<keyword evidence="1" id="KW-0028">Amino-acid biosynthesis</keyword>
<dbReference type="Proteomes" id="UP001174694">
    <property type="component" value="Unassembled WGS sequence"/>
</dbReference>
<dbReference type="AlphaFoldDB" id="A0AA38VLD7"/>
<dbReference type="InterPro" id="IPR029055">
    <property type="entry name" value="Ntn_hydrolases_N"/>
</dbReference>
<dbReference type="InterPro" id="IPR051857">
    <property type="entry name" value="Asn_synthetase_domain"/>
</dbReference>
<sequence>MCGIHAVISTRRPATLSPSLKQRLCSRGPDHLGNYETRVALADGQDCYLCFTSTVLSLRGDHVARQPFVDANTGSVFCWNGEAWKIHHDDVAGNDGEAIASLLKRAPQGDRTARRDAILKILRSIEGPFAFVYFDKPSGEVYLGRDRLGRRSLLLREDPGTHEIVVSSVAESKDPSWREVEADGIYVLQLDLHVASAENPGSISSITRASWFEEDDGDDIVSSIGRFNKSLPSGHFTLTSSSPSMSALREHLIASLKLRVLHVPHPPSATLTEATRVAILFSGGLDCTVLARICHDLVPADQGLDLINVAFENPRVASNMQKAREEAEGDSLGDDIYEICPDRVTGRKSFAELQKACPGRAWRLVAVNVPYTEYLSHKDEVISLMFPHNTEMDLSIACALYFAARGQGLCYTDSTFMSPPVAYTTPARVLLSGLGADELFGGYGRHGIAYSRQGYAGLVDELLLDISRLGRRNLGRDDRVMSHWGREVRFPYLDEELIRWAIETPAWEKCDFENAEGAVEPGKRVLRLVALGLGMGGVAGEKKRAIQFGSRTAKMESGRVKGTAVIS</sequence>
<dbReference type="Pfam" id="PF13537">
    <property type="entry name" value="GATase_7"/>
    <property type="match status" value="1"/>
</dbReference>
<dbReference type="InterPro" id="IPR017932">
    <property type="entry name" value="GATase_2_dom"/>
</dbReference>
<keyword evidence="2" id="KW-0061">Asparagine biosynthesis</keyword>
<gene>
    <name evidence="5" type="ORF">NKR23_g8523</name>
</gene>
<dbReference type="GO" id="GO:0004066">
    <property type="term" value="F:asparagine synthase (glutamine-hydrolyzing) activity"/>
    <property type="evidence" value="ECO:0007669"/>
    <property type="project" value="InterPro"/>
</dbReference>
<evidence type="ECO:0000256" key="2">
    <source>
        <dbReference type="ARBA" id="ARBA00022888"/>
    </source>
</evidence>
<dbReference type="SUPFAM" id="SSF52402">
    <property type="entry name" value="Adenine nucleotide alpha hydrolases-like"/>
    <property type="match status" value="1"/>
</dbReference>
<evidence type="ECO:0000259" key="4">
    <source>
        <dbReference type="PROSITE" id="PS51278"/>
    </source>
</evidence>
<keyword evidence="3" id="KW-0315">Glutamine amidotransferase</keyword>
<evidence type="ECO:0000256" key="3">
    <source>
        <dbReference type="ARBA" id="ARBA00022962"/>
    </source>
</evidence>
<dbReference type="Gene3D" id="3.60.20.10">
    <property type="entry name" value="Glutamine Phosphoribosylpyrophosphate, subunit 1, domain 1"/>
    <property type="match status" value="1"/>
</dbReference>
<feature type="domain" description="Glutamine amidotransferase type-2" evidence="4">
    <location>
        <begin position="2"/>
        <end position="209"/>
    </location>
</feature>
<dbReference type="CDD" id="cd01991">
    <property type="entry name" value="Asn_synthase_B_C"/>
    <property type="match status" value="1"/>
</dbReference>
<dbReference type="PANTHER" id="PTHR45937">
    <property type="entry name" value="ASPARAGINE SYNTHETASE DOMAIN-CONTAINING PROTEIN 1"/>
    <property type="match status" value="1"/>
</dbReference>
<evidence type="ECO:0000313" key="5">
    <source>
        <dbReference type="EMBL" id="KAJ9138484.1"/>
    </source>
</evidence>
<organism evidence="5 6">
    <name type="scientific">Pleurostoma richardsiae</name>
    <dbReference type="NCBI Taxonomy" id="41990"/>
    <lineage>
        <taxon>Eukaryota</taxon>
        <taxon>Fungi</taxon>
        <taxon>Dikarya</taxon>
        <taxon>Ascomycota</taxon>
        <taxon>Pezizomycotina</taxon>
        <taxon>Sordariomycetes</taxon>
        <taxon>Sordariomycetidae</taxon>
        <taxon>Calosphaeriales</taxon>
        <taxon>Pleurostomataceae</taxon>
        <taxon>Pleurostoma</taxon>
    </lineage>
</organism>
<dbReference type="CDD" id="cd03766">
    <property type="entry name" value="Gn_AT_II_novel"/>
    <property type="match status" value="1"/>
</dbReference>
<evidence type="ECO:0000256" key="1">
    <source>
        <dbReference type="ARBA" id="ARBA00022605"/>
    </source>
</evidence>
<dbReference type="InterPro" id="IPR014729">
    <property type="entry name" value="Rossmann-like_a/b/a_fold"/>
</dbReference>
<keyword evidence="6" id="KW-1185">Reference proteome</keyword>
<dbReference type="PANTHER" id="PTHR45937:SF1">
    <property type="entry name" value="ASPARAGINE SYNTHETASE DOMAIN-CONTAINING PROTEIN 1"/>
    <property type="match status" value="1"/>
</dbReference>
<dbReference type="GO" id="GO:0006529">
    <property type="term" value="P:asparagine biosynthetic process"/>
    <property type="evidence" value="ECO:0007669"/>
    <property type="project" value="UniProtKB-KW"/>
</dbReference>
<dbReference type="SUPFAM" id="SSF56235">
    <property type="entry name" value="N-terminal nucleophile aminohydrolases (Ntn hydrolases)"/>
    <property type="match status" value="1"/>
</dbReference>
<accession>A0AA38VLD7</accession>
<dbReference type="PROSITE" id="PS51278">
    <property type="entry name" value="GATASE_TYPE_2"/>
    <property type="match status" value="1"/>
</dbReference>
<dbReference type="EMBL" id="JANBVO010000030">
    <property type="protein sequence ID" value="KAJ9138484.1"/>
    <property type="molecule type" value="Genomic_DNA"/>
</dbReference>
<dbReference type="InterPro" id="IPR001962">
    <property type="entry name" value="Asn_synthase"/>
</dbReference>